<sequence length="484" mass="54258">MVATQETVERIAEATGRYKYGFITDIDSDKAPKGLNEDIVRFISAKKDEPDWLLEWRLKAYRHWLTMREPSWAKLGYPPIDYQDAYYYAAPKSPEDAPKSLDEVDPELLRTYEKLGIPLREQEMLAGVAVDAVFDSVSVATTYKKKLEDMGVIFCPISEAVQRYPELVQRYLGSVVPYSDNFFATLNSAVFTDGSFVYVPKGLRCPMELSTYFRINERNTGQFERTLIIADEGSYVSYLEGCTAPQRDENQLHAAVVELVTMDDAEIKYSTVQNWYPGDENGKGGIYNFVTKRGACRGRDSKIMWTQVETGSAITWKYPSCILQGDNSVGEFYSVAITNNAQQADTGTKMIHIGKNTRSRVISKGIAAGRADQTYRGLVRMMPKAEGARNYTQCDSLLIGDRCGAHTVPYIETRNPTAQVEHEATTSRISDDQLFYCLQRGIPQEDAVTLIVNGFCKEVLQTLPMEFAVEAQKLVGVSLEGSVG</sequence>
<dbReference type="InterPro" id="IPR037284">
    <property type="entry name" value="SUF_FeS_clus_asmbl_SufBD_sf"/>
</dbReference>
<dbReference type="SUPFAM" id="SSF101960">
    <property type="entry name" value="Stabilizer of iron transporter SufD"/>
    <property type="match status" value="1"/>
</dbReference>
<dbReference type="PANTHER" id="PTHR30508:SF1">
    <property type="entry name" value="UPF0051 PROTEIN ABCI8, CHLOROPLASTIC-RELATED"/>
    <property type="match status" value="1"/>
</dbReference>
<feature type="domain" description="SUF system FeS cluster assembly SufBD core" evidence="2">
    <location>
        <begin position="213"/>
        <end position="455"/>
    </location>
</feature>
<evidence type="ECO:0000259" key="2">
    <source>
        <dbReference type="Pfam" id="PF01458"/>
    </source>
</evidence>
<dbReference type="InterPro" id="IPR045595">
    <property type="entry name" value="SufBD_N"/>
</dbReference>
<name>A0A7W6RBE4_9PROT</name>
<dbReference type="InterPro" id="IPR055346">
    <property type="entry name" value="Fe-S_cluster_assembly_SufBD"/>
</dbReference>
<evidence type="ECO:0000259" key="3">
    <source>
        <dbReference type="Pfam" id="PF19295"/>
    </source>
</evidence>
<dbReference type="Proteomes" id="UP000554286">
    <property type="component" value="Unassembled WGS sequence"/>
</dbReference>
<feature type="domain" description="SUF system FeS cluster assembly SufBD N-terminal" evidence="3">
    <location>
        <begin position="139"/>
        <end position="204"/>
    </location>
</feature>
<dbReference type="AlphaFoldDB" id="A0A7W6RBE4"/>
<dbReference type="InterPro" id="IPR000825">
    <property type="entry name" value="SUF_FeS_clus_asmbl_SufBD_core"/>
</dbReference>
<dbReference type="PANTHER" id="PTHR30508">
    <property type="entry name" value="FES CLUSTER ASSEMBLY PROTEIN SUF"/>
    <property type="match status" value="1"/>
</dbReference>
<comment type="caution">
    <text evidence="4">The sequence shown here is derived from an EMBL/GenBank/DDBJ whole genome shotgun (WGS) entry which is preliminary data.</text>
</comment>
<proteinExistence type="inferred from homology"/>
<evidence type="ECO:0000313" key="4">
    <source>
        <dbReference type="EMBL" id="MBB4265357.1"/>
    </source>
</evidence>
<dbReference type="GO" id="GO:0016226">
    <property type="term" value="P:iron-sulfur cluster assembly"/>
    <property type="evidence" value="ECO:0007669"/>
    <property type="project" value="InterPro"/>
</dbReference>
<dbReference type="RefSeq" id="WP_221238328.1">
    <property type="nucleotide sequence ID" value="NZ_JACIGK010000005.1"/>
</dbReference>
<organism evidence="4 5">
    <name type="scientific">Roseospira visakhapatnamensis</name>
    <dbReference type="NCBI Taxonomy" id="390880"/>
    <lineage>
        <taxon>Bacteria</taxon>
        <taxon>Pseudomonadati</taxon>
        <taxon>Pseudomonadota</taxon>
        <taxon>Alphaproteobacteria</taxon>
        <taxon>Rhodospirillales</taxon>
        <taxon>Rhodospirillaceae</taxon>
        <taxon>Roseospira</taxon>
    </lineage>
</organism>
<protein>
    <submittedName>
        <fullName evidence="4">Fe-S cluster assembly protein SufB</fullName>
    </submittedName>
</protein>
<gene>
    <name evidence="4" type="ORF">GGD89_000975</name>
</gene>
<dbReference type="Pfam" id="PF01458">
    <property type="entry name" value="SUFBD_core"/>
    <property type="match status" value="1"/>
</dbReference>
<reference evidence="4 5" key="1">
    <citation type="submission" date="2020-08" db="EMBL/GenBank/DDBJ databases">
        <title>Genome sequencing of Purple Non-Sulfur Bacteria from various extreme environments.</title>
        <authorList>
            <person name="Mayer M."/>
        </authorList>
    </citation>
    <scope>NUCLEOTIDE SEQUENCE [LARGE SCALE GENOMIC DNA]</scope>
    <source>
        <strain evidence="4 5">JA131</strain>
    </source>
</reference>
<accession>A0A7W6RBE4</accession>
<dbReference type="NCBIfam" id="NF008773">
    <property type="entry name" value="PRK11814.1"/>
    <property type="match status" value="1"/>
</dbReference>
<dbReference type="NCBIfam" id="TIGR01980">
    <property type="entry name" value="sufB"/>
    <property type="match status" value="1"/>
</dbReference>
<dbReference type="EMBL" id="JACIGK010000005">
    <property type="protein sequence ID" value="MBB4265357.1"/>
    <property type="molecule type" value="Genomic_DNA"/>
</dbReference>
<keyword evidence="5" id="KW-1185">Reference proteome</keyword>
<dbReference type="Pfam" id="PF19295">
    <property type="entry name" value="SufBD_N"/>
    <property type="match status" value="1"/>
</dbReference>
<evidence type="ECO:0000256" key="1">
    <source>
        <dbReference type="ARBA" id="ARBA00043967"/>
    </source>
</evidence>
<evidence type="ECO:0000313" key="5">
    <source>
        <dbReference type="Proteomes" id="UP000554286"/>
    </source>
</evidence>
<dbReference type="InterPro" id="IPR010231">
    <property type="entry name" value="SUF_FeS_clus_asmbl_SufB"/>
</dbReference>
<comment type="similarity">
    <text evidence="1">Belongs to the iron-sulfur cluster assembly SufBD family.</text>
</comment>